<dbReference type="InterPro" id="IPR009057">
    <property type="entry name" value="Homeodomain-like_sf"/>
</dbReference>
<sequence length="93" mass="11102">MYDIEPELKAKLVQLHIQEGRTFKSLSDEYGYPASTISRWVREYRQKAVKDRERAKALADMEKLYKLQKENEELRKENDFLKKAAAFFAKESR</sequence>
<accession>A0A1I7GK08</accession>
<evidence type="ECO:0000313" key="2">
    <source>
        <dbReference type="EMBL" id="SFU48759.1"/>
    </source>
</evidence>
<dbReference type="InterPro" id="IPR002514">
    <property type="entry name" value="Transposase_8"/>
</dbReference>
<dbReference type="GO" id="GO:0006313">
    <property type="term" value="P:DNA transposition"/>
    <property type="evidence" value="ECO:0007669"/>
    <property type="project" value="InterPro"/>
</dbReference>
<dbReference type="EMBL" id="FPBT01000007">
    <property type="protein sequence ID" value="SFU48759.1"/>
    <property type="molecule type" value="Genomic_DNA"/>
</dbReference>
<dbReference type="SUPFAM" id="SSF46689">
    <property type="entry name" value="Homeodomain-like"/>
    <property type="match status" value="1"/>
</dbReference>
<evidence type="ECO:0000313" key="3">
    <source>
        <dbReference type="Proteomes" id="UP000198817"/>
    </source>
</evidence>
<dbReference type="STRING" id="155865.SAMN05216515_10960"/>
<keyword evidence="3" id="KW-1185">Reference proteome</keyword>
<feature type="coiled-coil region" evidence="1">
    <location>
        <begin position="64"/>
        <end position="91"/>
    </location>
</feature>
<name>A0A1I7GK08_9FIRM</name>
<proteinExistence type="predicted"/>
<protein>
    <submittedName>
        <fullName evidence="2">Transposase</fullName>
    </submittedName>
</protein>
<dbReference type="Proteomes" id="UP000198817">
    <property type="component" value="Unassembled WGS sequence"/>
</dbReference>
<keyword evidence="1" id="KW-0175">Coiled coil</keyword>
<reference evidence="2 3" key="1">
    <citation type="submission" date="2016-10" db="EMBL/GenBank/DDBJ databases">
        <authorList>
            <person name="de Groot N.N."/>
        </authorList>
    </citation>
    <scope>NUCLEOTIDE SEQUENCE [LARGE SCALE GENOMIC DNA]</scope>
    <source>
        <strain evidence="2 3">KHGC13</strain>
    </source>
</reference>
<dbReference type="AlphaFoldDB" id="A0A1I7GK08"/>
<dbReference type="Gene3D" id="1.10.10.60">
    <property type="entry name" value="Homeodomain-like"/>
    <property type="match status" value="1"/>
</dbReference>
<dbReference type="GO" id="GO:0004803">
    <property type="term" value="F:transposase activity"/>
    <property type="evidence" value="ECO:0007669"/>
    <property type="project" value="InterPro"/>
</dbReference>
<dbReference type="Pfam" id="PF01527">
    <property type="entry name" value="HTH_Tnp_1"/>
    <property type="match status" value="1"/>
</dbReference>
<evidence type="ECO:0000256" key="1">
    <source>
        <dbReference type="SAM" id="Coils"/>
    </source>
</evidence>
<dbReference type="GO" id="GO:0003677">
    <property type="term" value="F:DNA binding"/>
    <property type="evidence" value="ECO:0007669"/>
    <property type="project" value="InterPro"/>
</dbReference>
<gene>
    <name evidence="2" type="ORF">SAMN05216508_10759</name>
</gene>
<organism evidence="2 3">
    <name type="scientific">Eubacterium pyruvativorans</name>
    <dbReference type="NCBI Taxonomy" id="155865"/>
    <lineage>
        <taxon>Bacteria</taxon>
        <taxon>Bacillati</taxon>
        <taxon>Bacillota</taxon>
        <taxon>Clostridia</taxon>
        <taxon>Eubacteriales</taxon>
        <taxon>Eubacteriaceae</taxon>
        <taxon>Eubacterium</taxon>
    </lineage>
</organism>